<accession>A0ABM3R482</accession>
<evidence type="ECO:0000313" key="4">
    <source>
        <dbReference type="Proteomes" id="UP000813463"/>
    </source>
</evidence>
<gene>
    <name evidence="5" type="primary">LOC130465611</name>
</gene>
<protein>
    <submittedName>
        <fullName evidence="5">Elongation factor 2-like</fullName>
    </submittedName>
</protein>
<organism evidence="4 5">
    <name type="scientific">Spinacia oleracea</name>
    <name type="common">Spinach</name>
    <dbReference type="NCBI Taxonomy" id="3562"/>
    <lineage>
        <taxon>Eukaryota</taxon>
        <taxon>Viridiplantae</taxon>
        <taxon>Streptophyta</taxon>
        <taxon>Embryophyta</taxon>
        <taxon>Tracheophyta</taxon>
        <taxon>Spermatophyta</taxon>
        <taxon>Magnoliopsida</taxon>
        <taxon>eudicotyledons</taxon>
        <taxon>Gunneridae</taxon>
        <taxon>Pentapetalae</taxon>
        <taxon>Caryophyllales</taxon>
        <taxon>Chenopodiaceae</taxon>
        <taxon>Chenopodioideae</taxon>
        <taxon>Anserineae</taxon>
        <taxon>Spinacia</taxon>
    </lineage>
</organism>
<dbReference type="Gene3D" id="3.30.230.10">
    <property type="match status" value="1"/>
</dbReference>
<evidence type="ECO:0000313" key="5">
    <source>
        <dbReference type="RefSeq" id="XP_056690422.1"/>
    </source>
</evidence>
<keyword evidence="3" id="KW-0648">Protein biosynthesis</keyword>
<dbReference type="RefSeq" id="XP_056690422.1">
    <property type="nucleotide sequence ID" value="XM_056834444.1"/>
</dbReference>
<reference evidence="5" key="2">
    <citation type="submission" date="2025-08" db="UniProtKB">
        <authorList>
            <consortium name="RefSeq"/>
        </authorList>
    </citation>
    <scope>IDENTIFICATION</scope>
    <source>
        <tissue evidence="5">Leaf</tissue>
    </source>
</reference>
<dbReference type="InterPro" id="IPR020568">
    <property type="entry name" value="Ribosomal_Su5_D2-typ_SF"/>
</dbReference>
<keyword evidence="4" id="KW-1185">Reference proteome</keyword>
<dbReference type="GeneID" id="130465611"/>
<evidence type="ECO:0000256" key="1">
    <source>
        <dbReference type="ARBA" id="ARBA00022490"/>
    </source>
</evidence>
<keyword evidence="1" id="KW-0963">Cytoplasm</keyword>
<dbReference type="InterPro" id="IPR014721">
    <property type="entry name" value="Ribsml_uS5_D2-typ_fold_subgr"/>
</dbReference>
<proteinExistence type="predicted"/>
<name>A0ABM3R482_SPIOL</name>
<keyword evidence="2" id="KW-0251">Elongation factor</keyword>
<reference evidence="4" key="1">
    <citation type="journal article" date="2021" name="Nat. Commun.">
        <title>Genomic analyses provide insights into spinach domestication and the genetic basis of agronomic traits.</title>
        <authorList>
            <person name="Cai X."/>
            <person name="Sun X."/>
            <person name="Xu C."/>
            <person name="Sun H."/>
            <person name="Wang X."/>
            <person name="Ge C."/>
            <person name="Zhang Z."/>
            <person name="Wang Q."/>
            <person name="Fei Z."/>
            <person name="Jiao C."/>
            <person name="Wang Q."/>
        </authorList>
    </citation>
    <scope>NUCLEOTIDE SEQUENCE [LARGE SCALE GENOMIC DNA]</scope>
    <source>
        <strain evidence="4">cv. Varoflay</strain>
    </source>
</reference>
<sequence>MRLTKTIFERTCRSMLSQSPNRRNRLYLKAHYLEEGLAEVVESRRIDPMDNLQHRCKVLREEFDWSKDLARIIWLFGLEVVGPNILIDACKGGHMNEIKEIVICAFKLMSAKGKRNTLPFEEEKFIAQG</sequence>
<dbReference type="PANTHER" id="PTHR42908:SF10">
    <property type="entry name" value="EUKARYOTIC TRANSLATION ELONGATION FACTOR 2"/>
    <property type="match status" value="1"/>
</dbReference>
<dbReference type="SUPFAM" id="SSF54211">
    <property type="entry name" value="Ribosomal protein S5 domain 2-like"/>
    <property type="match status" value="1"/>
</dbReference>
<evidence type="ECO:0000256" key="3">
    <source>
        <dbReference type="ARBA" id="ARBA00022917"/>
    </source>
</evidence>
<evidence type="ECO:0000256" key="2">
    <source>
        <dbReference type="ARBA" id="ARBA00022768"/>
    </source>
</evidence>
<dbReference type="PANTHER" id="PTHR42908">
    <property type="entry name" value="TRANSLATION ELONGATION FACTOR-RELATED"/>
    <property type="match status" value="1"/>
</dbReference>
<dbReference type="Proteomes" id="UP000813463">
    <property type="component" value="Chromosome 1"/>
</dbReference>